<keyword evidence="5 7" id="KW-1133">Transmembrane helix</keyword>
<feature type="transmembrane region" description="Helical" evidence="7">
    <location>
        <begin position="294"/>
        <end position="313"/>
    </location>
</feature>
<comment type="similarity">
    <text evidence="2">Belongs to the UbiA prenyltransferase family.</text>
</comment>
<evidence type="ECO:0000256" key="7">
    <source>
        <dbReference type="SAM" id="Phobius"/>
    </source>
</evidence>
<evidence type="ECO:0000256" key="3">
    <source>
        <dbReference type="ARBA" id="ARBA00022679"/>
    </source>
</evidence>
<reference evidence="8 9" key="1">
    <citation type="journal article" date="2021" name="Sci. Rep.">
        <title>Genome sequencing of the multicellular alga Astrephomene provides insights into convergent evolution of germ-soma differentiation.</title>
        <authorList>
            <person name="Yamashita S."/>
            <person name="Yamamoto K."/>
            <person name="Matsuzaki R."/>
            <person name="Suzuki S."/>
            <person name="Yamaguchi H."/>
            <person name="Hirooka S."/>
            <person name="Minakuchi Y."/>
            <person name="Miyagishima S."/>
            <person name="Kawachi M."/>
            <person name="Toyoda A."/>
            <person name="Nozaki H."/>
        </authorList>
    </citation>
    <scope>NUCLEOTIDE SEQUENCE [LARGE SCALE GENOMIC DNA]</scope>
    <source>
        <strain evidence="8 9">NIES-4017</strain>
    </source>
</reference>
<sequence length="422" mass="44087">MVALTHSSLGRRALDASCYGRRSPHICVLRVHHKQNGVASLGRQGRHLQHPHRTIFRVSAAVVGDQGDSHAQQTSISGPLGSALQFASALQQFSRPHTMIGTALSVVSISLLALGGAQISAPAITAVLQALVSALLMNIAIVGINQLYDIEIDKVNKPYLPLASGALTPVQGAVIVAVCAVVATAIGVASGSPALLTTLLVSLALGVLYSANLPFMRWKRSPFLAAGCILAVRAVIVQLGFYSHMKGALLAAGTLTTTPVVTTAAASSSFLSSLLSSCSYLLRQLQLTTASLSPAVQFVMGFMLFFSVVIALFKDLPDVAGDRKAGVRTLSVRLGEGAVFRLCVQLLSCCYGWAMLAALSLPGLAAGGAARAALFGGHAVLCGLLLARARSVDVGSPAALTSYYMFVWKLFYAEYLLIPLFG</sequence>
<proteinExistence type="inferred from homology"/>
<dbReference type="Gene3D" id="1.10.357.140">
    <property type="entry name" value="UbiA prenyltransferase"/>
    <property type="match status" value="1"/>
</dbReference>
<dbReference type="InterPro" id="IPR044502">
    <property type="entry name" value="AtHST-like"/>
</dbReference>
<evidence type="ECO:0000313" key="9">
    <source>
        <dbReference type="Proteomes" id="UP001054857"/>
    </source>
</evidence>
<dbReference type="GO" id="GO:0016020">
    <property type="term" value="C:membrane"/>
    <property type="evidence" value="ECO:0007669"/>
    <property type="project" value="UniProtKB-SubCell"/>
</dbReference>
<protein>
    <submittedName>
        <fullName evidence="8">Uncharacterized protein</fullName>
    </submittedName>
</protein>
<feature type="transmembrane region" description="Helical" evidence="7">
    <location>
        <begin position="127"/>
        <end position="148"/>
    </location>
</feature>
<dbReference type="NCBIfam" id="NF009525">
    <property type="entry name" value="PRK12887.1"/>
    <property type="match status" value="1"/>
</dbReference>
<keyword evidence="4 7" id="KW-0812">Transmembrane</keyword>
<dbReference type="AlphaFoldDB" id="A0AAD3DLV6"/>
<evidence type="ECO:0000256" key="6">
    <source>
        <dbReference type="ARBA" id="ARBA00023136"/>
    </source>
</evidence>
<evidence type="ECO:0000256" key="4">
    <source>
        <dbReference type="ARBA" id="ARBA00022692"/>
    </source>
</evidence>
<dbReference type="Proteomes" id="UP001054857">
    <property type="component" value="Unassembled WGS sequence"/>
</dbReference>
<evidence type="ECO:0000313" key="8">
    <source>
        <dbReference type="EMBL" id="GFR42837.1"/>
    </source>
</evidence>
<dbReference type="Pfam" id="PF01040">
    <property type="entry name" value="UbiA"/>
    <property type="match status" value="1"/>
</dbReference>
<feature type="transmembrane region" description="Helical" evidence="7">
    <location>
        <begin position="223"/>
        <end position="241"/>
    </location>
</feature>
<organism evidence="8 9">
    <name type="scientific">Astrephomene gubernaculifera</name>
    <dbReference type="NCBI Taxonomy" id="47775"/>
    <lineage>
        <taxon>Eukaryota</taxon>
        <taxon>Viridiplantae</taxon>
        <taxon>Chlorophyta</taxon>
        <taxon>core chlorophytes</taxon>
        <taxon>Chlorophyceae</taxon>
        <taxon>CS clade</taxon>
        <taxon>Chlamydomonadales</taxon>
        <taxon>Astrephomenaceae</taxon>
        <taxon>Astrephomene</taxon>
    </lineage>
</organism>
<feature type="transmembrane region" description="Helical" evidence="7">
    <location>
        <begin position="160"/>
        <end position="188"/>
    </location>
</feature>
<keyword evidence="9" id="KW-1185">Reference proteome</keyword>
<dbReference type="GO" id="GO:0004659">
    <property type="term" value="F:prenyltransferase activity"/>
    <property type="evidence" value="ECO:0007669"/>
    <property type="project" value="InterPro"/>
</dbReference>
<dbReference type="CDD" id="cd13960">
    <property type="entry name" value="PT_UbiA_HPT1"/>
    <property type="match status" value="1"/>
</dbReference>
<comment type="subcellular location">
    <subcellularLocation>
        <location evidence="1">Membrane</location>
        <topology evidence="1">Multi-pass membrane protein</topology>
    </subcellularLocation>
</comment>
<dbReference type="PANTHER" id="PTHR43009:SF7">
    <property type="entry name" value="HOMOGENTISATE GERANYLGERANYLTRANSFERASE, CHLOROPLASTIC"/>
    <property type="match status" value="1"/>
</dbReference>
<keyword evidence="6 7" id="KW-0472">Membrane</keyword>
<dbReference type="PANTHER" id="PTHR43009">
    <property type="entry name" value="HOMOGENTISATE SOLANESYLTRANSFERASE, CHLOROPLASTIC"/>
    <property type="match status" value="1"/>
</dbReference>
<feature type="transmembrane region" description="Helical" evidence="7">
    <location>
        <begin position="368"/>
        <end position="389"/>
    </location>
</feature>
<evidence type="ECO:0000256" key="5">
    <source>
        <dbReference type="ARBA" id="ARBA00022989"/>
    </source>
</evidence>
<accession>A0AAD3DLV6</accession>
<feature type="transmembrane region" description="Helical" evidence="7">
    <location>
        <begin position="194"/>
        <end position="211"/>
    </location>
</feature>
<dbReference type="InterPro" id="IPR000537">
    <property type="entry name" value="UbiA_prenyltransferase"/>
</dbReference>
<feature type="transmembrane region" description="Helical" evidence="7">
    <location>
        <begin position="401"/>
        <end position="421"/>
    </location>
</feature>
<gene>
    <name evidence="8" type="ORF">Agub_g3795</name>
</gene>
<dbReference type="InterPro" id="IPR044878">
    <property type="entry name" value="UbiA_sf"/>
</dbReference>
<name>A0AAD3DLV6_9CHLO</name>
<feature type="transmembrane region" description="Helical" evidence="7">
    <location>
        <begin position="100"/>
        <end position="121"/>
    </location>
</feature>
<comment type="caution">
    <text evidence="8">The sequence shown here is derived from an EMBL/GenBank/DDBJ whole genome shotgun (WGS) entry which is preliminary data.</text>
</comment>
<keyword evidence="3" id="KW-0808">Transferase</keyword>
<evidence type="ECO:0000256" key="2">
    <source>
        <dbReference type="ARBA" id="ARBA00005985"/>
    </source>
</evidence>
<evidence type="ECO:0000256" key="1">
    <source>
        <dbReference type="ARBA" id="ARBA00004141"/>
    </source>
</evidence>
<feature type="transmembrane region" description="Helical" evidence="7">
    <location>
        <begin position="338"/>
        <end position="361"/>
    </location>
</feature>
<dbReference type="EMBL" id="BMAR01000004">
    <property type="protein sequence ID" value="GFR42837.1"/>
    <property type="molecule type" value="Genomic_DNA"/>
</dbReference>